<dbReference type="EMBL" id="KZ678149">
    <property type="protein sequence ID" value="PSN60443.1"/>
    <property type="molecule type" value="Genomic_DNA"/>
</dbReference>
<dbReference type="OrthoDB" id="10643996at2759"/>
<reference evidence="1 2" key="1">
    <citation type="journal article" date="2018" name="Front. Microbiol.">
        <title>Genome-Wide Analysis of Corynespora cassiicola Leaf Fall Disease Putative Effectors.</title>
        <authorList>
            <person name="Lopez D."/>
            <person name="Ribeiro S."/>
            <person name="Label P."/>
            <person name="Fumanal B."/>
            <person name="Venisse J.S."/>
            <person name="Kohler A."/>
            <person name="de Oliveira R.R."/>
            <person name="Labutti K."/>
            <person name="Lipzen A."/>
            <person name="Lail K."/>
            <person name="Bauer D."/>
            <person name="Ohm R.A."/>
            <person name="Barry K.W."/>
            <person name="Spatafora J."/>
            <person name="Grigoriev I.V."/>
            <person name="Martin F.M."/>
            <person name="Pujade-Renaud V."/>
        </authorList>
    </citation>
    <scope>NUCLEOTIDE SEQUENCE [LARGE SCALE GENOMIC DNA]</scope>
    <source>
        <strain evidence="1 2">Philippines</strain>
    </source>
</reference>
<dbReference type="Proteomes" id="UP000240883">
    <property type="component" value="Unassembled WGS sequence"/>
</dbReference>
<organism evidence="1 2">
    <name type="scientific">Corynespora cassiicola Philippines</name>
    <dbReference type="NCBI Taxonomy" id="1448308"/>
    <lineage>
        <taxon>Eukaryota</taxon>
        <taxon>Fungi</taxon>
        <taxon>Dikarya</taxon>
        <taxon>Ascomycota</taxon>
        <taxon>Pezizomycotina</taxon>
        <taxon>Dothideomycetes</taxon>
        <taxon>Pleosporomycetidae</taxon>
        <taxon>Pleosporales</taxon>
        <taxon>Corynesporascaceae</taxon>
        <taxon>Corynespora</taxon>
    </lineage>
</organism>
<proteinExistence type="predicted"/>
<keyword evidence="2" id="KW-1185">Reference proteome</keyword>
<accession>A0A2T2N4T7</accession>
<dbReference type="AlphaFoldDB" id="A0A2T2N4T7"/>
<evidence type="ECO:0000313" key="1">
    <source>
        <dbReference type="EMBL" id="PSN60443.1"/>
    </source>
</evidence>
<sequence>MSPESAKITSLISDMSSTSLQAGTDDQAIYHRVPNELLIAIFEHALKTDKLIDDATFWMLCHRRYTLGKFLFISRWSVPMVLDAFYKVNKFFVRYCYVRTIHDSIGRLNDYDCSRIFFLAKSRPSFRCFEELEFLQLPQIYLRSKLTYLEVDIRLLDAYFEPYHGSGPARMKSVDGDKWNWAPIQNPSQLWNFTRGWKTLRDLTSEEKGFPNLSYLKLNLALSFQFCDVSSIWRNFQWLVRDLGIRVSAGNIEVSYIKADVSHHKTSNNAWSMVHESIQWSETDSNPYDTEGPRIVDPPRLMWYKTGD</sequence>
<gene>
    <name evidence="1" type="ORF">BS50DRAFT_593881</name>
</gene>
<name>A0A2T2N4T7_CORCC</name>
<protein>
    <submittedName>
        <fullName evidence="1">Uncharacterized protein</fullName>
    </submittedName>
</protein>
<evidence type="ECO:0000313" key="2">
    <source>
        <dbReference type="Proteomes" id="UP000240883"/>
    </source>
</evidence>